<keyword evidence="1" id="KW-0175">Coiled coil</keyword>
<dbReference type="GO" id="GO:0000785">
    <property type="term" value="C:chromatin"/>
    <property type="evidence" value="ECO:0007669"/>
    <property type="project" value="TreeGrafter"/>
</dbReference>
<feature type="coiled-coil region" evidence="1">
    <location>
        <begin position="207"/>
        <end position="334"/>
    </location>
</feature>
<dbReference type="EMBL" id="OC928362">
    <property type="protein sequence ID" value="CAD7657718.1"/>
    <property type="molecule type" value="Genomic_DNA"/>
</dbReference>
<reference evidence="3" key="1">
    <citation type="submission" date="2020-11" db="EMBL/GenBank/DDBJ databases">
        <authorList>
            <person name="Tran Van P."/>
        </authorList>
    </citation>
    <scope>NUCLEOTIDE SEQUENCE</scope>
</reference>
<dbReference type="AlphaFoldDB" id="A0A7R9MEX0"/>
<evidence type="ECO:0000313" key="4">
    <source>
        <dbReference type="Proteomes" id="UP000728032"/>
    </source>
</evidence>
<dbReference type="GO" id="GO:0000793">
    <property type="term" value="C:condensed chromosome"/>
    <property type="evidence" value="ECO:0007669"/>
    <property type="project" value="TreeGrafter"/>
</dbReference>
<dbReference type="GO" id="GO:0003682">
    <property type="term" value="F:chromatin binding"/>
    <property type="evidence" value="ECO:0007669"/>
    <property type="project" value="TreeGrafter"/>
</dbReference>
<name>A0A7R9MEX0_9ACAR</name>
<proteinExistence type="predicted"/>
<organism evidence="3">
    <name type="scientific">Oppiella nova</name>
    <dbReference type="NCBI Taxonomy" id="334625"/>
    <lineage>
        <taxon>Eukaryota</taxon>
        <taxon>Metazoa</taxon>
        <taxon>Ecdysozoa</taxon>
        <taxon>Arthropoda</taxon>
        <taxon>Chelicerata</taxon>
        <taxon>Arachnida</taxon>
        <taxon>Acari</taxon>
        <taxon>Acariformes</taxon>
        <taxon>Sarcoptiformes</taxon>
        <taxon>Oribatida</taxon>
        <taxon>Brachypylina</taxon>
        <taxon>Oppioidea</taxon>
        <taxon>Oppiidae</taxon>
        <taxon>Oppiella</taxon>
    </lineage>
</organism>
<protein>
    <submittedName>
        <fullName evidence="3">Uncharacterized protein</fullName>
    </submittedName>
</protein>
<keyword evidence="4" id="KW-1185">Reference proteome</keyword>
<dbReference type="EMBL" id="CAJPVJ010013537">
    <property type="protein sequence ID" value="CAG2174904.1"/>
    <property type="molecule type" value="Genomic_DNA"/>
</dbReference>
<accession>A0A7R9MEX0</accession>
<evidence type="ECO:0000313" key="3">
    <source>
        <dbReference type="EMBL" id="CAD7657718.1"/>
    </source>
</evidence>
<feature type="region of interest" description="Disordered" evidence="2">
    <location>
        <begin position="532"/>
        <end position="573"/>
    </location>
</feature>
<dbReference type="OrthoDB" id="6022771at2759"/>
<dbReference type="PANTHER" id="PTHR43941:SF1">
    <property type="entry name" value="STRUCTURAL MAINTENANCE OF CHROMOSOMES PROTEIN 2"/>
    <property type="match status" value="1"/>
</dbReference>
<dbReference type="PANTHER" id="PTHR43941">
    <property type="entry name" value="STRUCTURAL MAINTENANCE OF CHROMOSOMES PROTEIN 2"/>
    <property type="match status" value="1"/>
</dbReference>
<feature type="coiled-coil region" evidence="1">
    <location>
        <begin position="27"/>
        <end position="163"/>
    </location>
</feature>
<evidence type="ECO:0000256" key="2">
    <source>
        <dbReference type="SAM" id="MobiDB-lite"/>
    </source>
</evidence>
<dbReference type="GO" id="GO:0000796">
    <property type="term" value="C:condensin complex"/>
    <property type="evidence" value="ECO:0007669"/>
    <property type="project" value="TreeGrafter"/>
</dbReference>
<feature type="region of interest" description="Disordered" evidence="2">
    <location>
        <begin position="449"/>
        <end position="475"/>
    </location>
</feature>
<dbReference type="Proteomes" id="UP000728032">
    <property type="component" value="Unassembled WGS sequence"/>
</dbReference>
<evidence type="ECO:0000256" key="1">
    <source>
        <dbReference type="SAM" id="Coils"/>
    </source>
</evidence>
<sequence>MAVTDSQRAEERLHLAEYKVIPLESECLKYKAEREQLCQRIVSLESELESAAEASLEANRLLNDFLISQKENNLELRERTEKMNTELKRIRNILKETETNLQTVQKNNEELKSSKSELNSSLSLLEQEYSSLQLKTNEFIKNNDELLNNTQKLSQEMESLREQTFHKDMEIESLKDVLSHLKETNVFSEDQIDHKTGDNSTNNFYDIVKLDLKLKTITNDKNELNAKLEDMSKKCEQLNDKLVSLETESKTLKTECEDAVRHRLMAQTELELLLLRSLRSQLQSMKREITETESKYKKQITLLEKQVHENWILARTAERSLDESKAEATALRQTLTLSVKSVDGFGGDSSYLDDSASSISDNFGPILPPLPPPPPMMNPMMPPMHMSFNEGPDSMSFWNNNPMVPPMNNQFQQMGPNYTFIQSNGSVANNPNYESMAVSSQPMNYGPPVQQNWDSVSNRDSFSPISHRSTNSPHLNQSYINNNLYSQPNSQYSNPLPQMNPMSMSSPIHNSMANHMHPSVQSVNMMSEVSHWVQPNGNTSNTSNLNYSHNEYDSEQSSRSASRNDTSLHTSIV</sequence>
<gene>
    <name evidence="3" type="ORF">ONB1V03_LOCUS14343</name>
</gene>
<dbReference type="GO" id="GO:0007076">
    <property type="term" value="P:mitotic chromosome condensation"/>
    <property type="evidence" value="ECO:0007669"/>
    <property type="project" value="TreeGrafter"/>
</dbReference>